<dbReference type="PANTHER" id="PTHR13555:SF68">
    <property type="entry name" value="ZINC FINGER PROTEIN 474"/>
    <property type="match status" value="1"/>
</dbReference>
<keyword evidence="4" id="KW-0862">Zinc</keyword>
<evidence type="ECO:0000313" key="9">
    <source>
        <dbReference type="Proteomes" id="UP001328107"/>
    </source>
</evidence>
<feature type="domain" description="C2HC/C3H-type" evidence="7">
    <location>
        <begin position="34"/>
        <end position="63"/>
    </location>
</feature>
<reference evidence="9" key="1">
    <citation type="submission" date="2022-10" db="EMBL/GenBank/DDBJ databases">
        <title>Genome assembly of Pristionchus species.</title>
        <authorList>
            <person name="Yoshida K."/>
            <person name="Sommer R.J."/>
        </authorList>
    </citation>
    <scope>NUCLEOTIDE SEQUENCE [LARGE SCALE GENOMIC DNA]</scope>
    <source>
        <strain evidence="9">RS5460</strain>
    </source>
</reference>
<evidence type="ECO:0000256" key="1">
    <source>
        <dbReference type="ARBA" id="ARBA00022723"/>
    </source>
</evidence>
<proteinExistence type="predicted"/>
<evidence type="ECO:0000259" key="7">
    <source>
        <dbReference type="PROSITE" id="PS52027"/>
    </source>
</evidence>
<dbReference type="Gene3D" id="3.30.160.60">
    <property type="entry name" value="Classic Zinc Finger"/>
    <property type="match status" value="2"/>
</dbReference>
<dbReference type="InterPro" id="IPR026319">
    <property type="entry name" value="ZC2HC1A/B-like"/>
</dbReference>
<evidence type="ECO:0000313" key="8">
    <source>
        <dbReference type="EMBL" id="GMR31399.1"/>
    </source>
</evidence>
<dbReference type="Pfam" id="PF13913">
    <property type="entry name" value="zf-C2HC_2"/>
    <property type="match status" value="2"/>
</dbReference>
<dbReference type="PROSITE" id="PS52027">
    <property type="entry name" value="ZF_C2HC_C3H"/>
    <property type="match status" value="2"/>
</dbReference>
<evidence type="ECO:0000256" key="2">
    <source>
        <dbReference type="ARBA" id="ARBA00022737"/>
    </source>
</evidence>
<feature type="compositionally biased region" description="Basic residues" evidence="6">
    <location>
        <begin position="137"/>
        <end position="147"/>
    </location>
</feature>
<feature type="non-terminal residue" evidence="8">
    <location>
        <position position="1"/>
    </location>
</feature>
<dbReference type="AlphaFoldDB" id="A0AAN5C737"/>
<keyword evidence="1" id="KW-0479">Metal-binding</keyword>
<name>A0AAN5C737_9BILA</name>
<feature type="region of interest" description="Disordered" evidence="6">
    <location>
        <begin position="123"/>
        <end position="147"/>
    </location>
</feature>
<keyword evidence="9" id="KW-1185">Reference proteome</keyword>
<evidence type="ECO:0000256" key="4">
    <source>
        <dbReference type="ARBA" id="ARBA00022833"/>
    </source>
</evidence>
<keyword evidence="3 5" id="KW-0863">Zinc-finger</keyword>
<gene>
    <name evidence="8" type="ORF">PMAYCL1PPCAC_01594</name>
</gene>
<protein>
    <recommendedName>
        <fullName evidence="7">C2HC/C3H-type domain-containing protein</fullName>
    </recommendedName>
</protein>
<dbReference type="InterPro" id="IPR049899">
    <property type="entry name" value="Znf_C2HC_C3H"/>
</dbReference>
<dbReference type="EMBL" id="BTRK01000001">
    <property type="protein sequence ID" value="GMR31399.1"/>
    <property type="molecule type" value="Genomic_DNA"/>
</dbReference>
<evidence type="ECO:0000256" key="6">
    <source>
        <dbReference type="SAM" id="MobiDB-lite"/>
    </source>
</evidence>
<organism evidence="8 9">
    <name type="scientific">Pristionchus mayeri</name>
    <dbReference type="NCBI Taxonomy" id="1317129"/>
    <lineage>
        <taxon>Eukaryota</taxon>
        <taxon>Metazoa</taxon>
        <taxon>Ecdysozoa</taxon>
        <taxon>Nematoda</taxon>
        <taxon>Chromadorea</taxon>
        <taxon>Rhabditida</taxon>
        <taxon>Rhabditina</taxon>
        <taxon>Diplogasteromorpha</taxon>
        <taxon>Diplogasteroidea</taxon>
        <taxon>Neodiplogasteridae</taxon>
        <taxon>Pristionchus</taxon>
    </lineage>
</organism>
<feature type="domain" description="C2HC/C3H-type" evidence="7">
    <location>
        <begin position="105"/>
        <end position="134"/>
    </location>
</feature>
<sequence>GQRAAHFPEILLPLAPIHMDNFNPGQPCANRPAPTVFCYICGRQFGSKSINIHLPQCLKKWHAENDKLPKNKRRAAPTKPDDVIVGGAVDHEATNEAHWKASQGLMLECEHCGRRFKEDRLPVHQRSCTADNPAKRLGSKSKERTKK</sequence>
<evidence type="ECO:0000256" key="5">
    <source>
        <dbReference type="PROSITE-ProRule" id="PRU01371"/>
    </source>
</evidence>
<comment type="caution">
    <text evidence="8">The sequence shown here is derived from an EMBL/GenBank/DDBJ whole genome shotgun (WGS) entry which is preliminary data.</text>
</comment>
<keyword evidence="2" id="KW-0677">Repeat</keyword>
<evidence type="ECO:0000256" key="3">
    <source>
        <dbReference type="ARBA" id="ARBA00022771"/>
    </source>
</evidence>
<dbReference type="Proteomes" id="UP001328107">
    <property type="component" value="Unassembled WGS sequence"/>
</dbReference>
<dbReference type="GO" id="GO:0008270">
    <property type="term" value="F:zinc ion binding"/>
    <property type="evidence" value="ECO:0007669"/>
    <property type="project" value="UniProtKB-KW"/>
</dbReference>
<dbReference type="PANTHER" id="PTHR13555">
    <property type="entry name" value="C2H2 ZINC FINGER CGI-62-RELATED"/>
    <property type="match status" value="1"/>
</dbReference>
<accession>A0AAN5C737</accession>